<dbReference type="InterPro" id="IPR020613">
    <property type="entry name" value="Thiolase_CS"/>
</dbReference>
<reference evidence="10 11" key="1">
    <citation type="journal article" date="2020" name="Int. J. Syst. Evol. Microbiol.">
        <title>Description of Erysipelothrix piscisicarius sp. nov., an emergent fish pathogen, and assessment of virulence using a tiger barb (Puntigrus tetrazona) infection model.</title>
        <authorList>
            <person name="Pomaranski E.K."/>
            <person name="Griffin M.J."/>
            <person name="Camus A.C."/>
            <person name="Armwood A.R."/>
            <person name="Shelley J."/>
            <person name="Waldbieser G.C."/>
            <person name="LaFrentz B.R."/>
            <person name="Garcia J.C."/>
            <person name="Yanong R."/>
            <person name="Soto E."/>
        </authorList>
    </citation>
    <scope>NUCLEOTIDE SEQUENCE [LARGE SCALE GENOMIC DNA]</scope>
    <source>
        <strain evidence="10 11">15TAL0474</strain>
    </source>
</reference>
<dbReference type="PANTHER" id="PTHR18919">
    <property type="entry name" value="ACETYL-COA C-ACYLTRANSFERASE"/>
    <property type="match status" value="1"/>
</dbReference>
<dbReference type="Proteomes" id="UP000278804">
    <property type="component" value="Chromosome"/>
</dbReference>
<dbReference type="InterPro" id="IPR020617">
    <property type="entry name" value="Thiolase_C"/>
</dbReference>
<gene>
    <name evidence="10" type="ORF">EEI45_01990</name>
</gene>
<keyword evidence="3 7" id="KW-0808">Transferase</keyword>
<feature type="active site" description="Proton acceptor" evidence="6">
    <location>
        <position position="344"/>
    </location>
</feature>
<evidence type="ECO:0000259" key="9">
    <source>
        <dbReference type="Pfam" id="PF02803"/>
    </source>
</evidence>
<evidence type="ECO:0000256" key="6">
    <source>
        <dbReference type="PIRSR" id="PIRSR000429-1"/>
    </source>
</evidence>
<evidence type="ECO:0000313" key="10">
    <source>
        <dbReference type="EMBL" id="AZK43723.1"/>
    </source>
</evidence>
<name>A0A3S8RLI1_9FIRM</name>
<feature type="domain" description="Thiolase N-terminal" evidence="8">
    <location>
        <begin position="4"/>
        <end position="258"/>
    </location>
</feature>
<organism evidence="10 11">
    <name type="scientific">Erysipelothrix piscisicarius</name>
    <dbReference type="NCBI Taxonomy" id="2485784"/>
    <lineage>
        <taxon>Bacteria</taxon>
        <taxon>Bacillati</taxon>
        <taxon>Bacillota</taxon>
        <taxon>Erysipelotrichia</taxon>
        <taxon>Erysipelotrichales</taxon>
        <taxon>Erysipelotrichaceae</taxon>
        <taxon>Erysipelothrix</taxon>
    </lineage>
</organism>
<dbReference type="InterPro" id="IPR020610">
    <property type="entry name" value="Thiolase_AS"/>
</dbReference>
<evidence type="ECO:0000259" key="8">
    <source>
        <dbReference type="Pfam" id="PF00108"/>
    </source>
</evidence>
<evidence type="ECO:0000256" key="2">
    <source>
        <dbReference type="ARBA" id="ARBA00012705"/>
    </source>
</evidence>
<dbReference type="AlphaFoldDB" id="A0A3S8RLI1"/>
<feature type="domain" description="Thiolase C-terminal" evidence="9">
    <location>
        <begin position="266"/>
        <end position="387"/>
    </location>
</feature>
<evidence type="ECO:0000256" key="7">
    <source>
        <dbReference type="RuleBase" id="RU003557"/>
    </source>
</evidence>
<dbReference type="FunFam" id="3.40.47.10:FF:000010">
    <property type="entry name" value="Acetyl-CoA acetyltransferase (Thiolase)"/>
    <property type="match status" value="1"/>
</dbReference>
<evidence type="ECO:0000256" key="4">
    <source>
        <dbReference type="ARBA" id="ARBA00023315"/>
    </source>
</evidence>
<dbReference type="PIRSF" id="PIRSF000429">
    <property type="entry name" value="Ac-CoA_Ac_transf"/>
    <property type="match status" value="1"/>
</dbReference>
<dbReference type="EMBL" id="CP034234">
    <property type="protein sequence ID" value="AZK43723.1"/>
    <property type="molecule type" value="Genomic_DNA"/>
</dbReference>
<dbReference type="RefSeq" id="WP_125163939.1">
    <property type="nucleotide sequence ID" value="NZ_CP034234.1"/>
</dbReference>
<keyword evidence="4 7" id="KW-0012">Acyltransferase</keyword>
<dbReference type="InterPro" id="IPR020616">
    <property type="entry name" value="Thiolase_N"/>
</dbReference>
<evidence type="ECO:0000256" key="5">
    <source>
        <dbReference type="ARBA" id="ARBA00030755"/>
    </source>
</evidence>
<dbReference type="PANTHER" id="PTHR18919:SF107">
    <property type="entry name" value="ACETYL-COA ACETYLTRANSFERASE, CYTOSOLIC"/>
    <property type="match status" value="1"/>
</dbReference>
<feature type="active site" description="Proton acceptor" evidence="6">
    <location>
        <position position="374"/>
    </location>
</feature>
<dbReference type="PROSITE" id="PS00737">
    <property type="entry name" value="THIOLASE_2"/>
    <property type="match status" value="1"/>
</dbReference>
<dbReference type="Gene3D" id="3.40.47.10">
    <property type="match status" value="2"/>
</dbReference>
<sequence>MRDVVIVSAARTAIGKFGGSFLKTSAVELGTAVIKEAIHRAKISPEDVEYVVMGNVIQTGLGQNPARQASVFSGIPYSTPAMTINEMCGSGMKSIHLGMQSIMLGEKDVVVVGGFENMSQAPHIIKNGRFGSKFQNLETEDTIQKDGFVDAFTNELMGVTAETVAEQFHISREDQDAFALESQIRATRALEAGLFKDEIVPVNNGRELIDTDEFIRTNSTLKGLQRLKPSFKLDGTVTAGNASGVNDGAAALILMSREKAEAMDLEIIATIKGFSEVGVEPEIMGYAPYYAVKSLVEKTNTDLNTVDRFELNEAFASQSLAVCRDLNLDLDKVNVNGGAISIGHPIGASGARIMVTLIYELIHSNTKRGIASLCIGGGMGVAMMIEREEPTK</sequence>
<dbReference type="NCBIfam" id="TIGR01930">
    <property type="entry name" value="AcCoA-C-Actrans"/>
    <property type="match status" value="1"/>
</dbReference>
<dbReference type="EC" id="2.3.1.9" evidence="2"/>
<dbReference type="PROSITE" id="PS00099">
    <property type="entry name" value="THIOLASE_3"/>
    <property type="match status" value="1"/>
</dbReference>
<dbReference type="InterPro" id="IPR016039">
    <property type="entry name" value="Thiolase-like"/>
</dbReference>
<dbReference type="KEGG" id="eri:EEI45_01990"/>
<feature type="active site" description="Acyl-thioester intermediate" evidence="6">
    <location>
        <position position="88"/>
    </location>
</feature>
<comment type="similarity">
    <text evidence="1 7">Belongs to the thiolase-like superfamily. Thiolase family.</text>
</comment>
<dbReference type="CDD" id="cd00751">
    <property type="entry name" value="thiolase"/>
    <property type="match status" value="1"/>
</dbReference>
<dbReference type="PROSITE" id="PS00098">
    <property type="entry name" value="THIOLASE_1"/>
    <property type="match status" value="1"/>
</dbReference>
<dbReference type="SUPFAM" id="SSF53901">
    <property type="entry name" value="Thiolase-like"/>
    <property type="match status" value="2"/>
</dbReference>
<dbReference type="Pfam" id="PF00108">
    <property type="entry name" value="Thiolase_N"/>
    <property type="match status" value="1"/>
</dbReference>
<protein>
    <recommendedName>
        <fullName evidence="2">acetyl-CoA C-acetyltransferase</fullName>
        <ecNumber evidence="2">2.3.1.9</ecNumber>
    </recommendedName>
    <alternativeName>
        <fullName evidence="5">Acetoacetyl-CoA thiolase</fullName>
    </alternativeName>
</protein>
<dbReference type="GO" id="GO:0003985">
    <property type="term" value="F:acetyl-CoA C-acetyltransferase activity"/>
    <property type="evidence" value="ECO:0007669"/>
    <property type="project" value="UniProtKB-EC"/>
</dbReference>
<evidence type="ECO:0000256" key="3">
    <source>
        <dbReference type="ARBA" id="ARBA00022679"/>
    </source>
</evidence>
<proteinExistence type="inferred from homology"/>
<evidence type="ECO:0000256" key="1">
    <source>
        <dbReference type="ARBA" id="ARBA00010982"/>
    </source>
</evidence>
<accession>A0A3S8RLI1</accession>
<dbReference type="InterPro" id="IPR020615">
    <property type="entry name" value="Thiolase_acyl_enz_int_AS"/>
</dbReference>
<dbReference type="Pfam" id="PF02803">
    <property type="entry name" value="Thiolase_C"/>
    <property type="match status" value="1"/>
</dbReference>
<evidence type="ECO:0000313" key="11">
    <source>
        <dbReference type="Proteomes" id="UP000278804"/>
    </source>
</evidence>
<dbReference type="InterPro" id="IPR002155">
    <property type="entry name" value="Thiolase"/>
</dbReference>
<keyword evidence="11" id="KW-1185">Reference proteome</keyword>